<reference evidence="3" key="1">
    <citation type="submission" date="2016-06" db="EMBL/GenBank/DDBJ databases">
        <title>Parallel loss of symbiosis genes in relatives of nitrogen-fixing non-legume Parasponia.</title>
        <authorList>
            <person name="Van Velzen R."/>
            <person name="Holmer R."/>
            <person name="Bu F."/>
            <person name="Rutten L."/>
            <person name="Van Zeijl A."/>
            <person name="Liu W."/>
            <person name="Santuari L."/>
            <person name="Cao Q."/>
            <person name="Sharma T."/>
            <person name="Shen D."/>
            <person name="Roswanjaya Y."/>
            <person name="Wardhani T."/>
            <person name="Kalhor M.S."/>
            <person name="Jansen J."/>
            <person name="Van den Hoogen J."/>
            <person name="Gungor B."/>
            <person name="Hartog M."/>
            <person name="Hontelez J."/>
            <person name="Verver J."/>
            <person name="Yang W.-C."/>
            <person name="Schijlen E."/>
            <person name="Repin R."/>
            <person name="Schilthuizen M."/>
            <person name="Schranz E."/>
            <person name="Heidstra R."/>
            <person name="Miyata K."/>
            <person name="Fedorova E."/>
            <person name="Kohlen W."/>
            <person name="Bisseling T."/>
            <person name="Smit S."/>
            <person name="Geurts R."/>
        </authorList>
    </citation>
    <scope>NUCLEOTIDE SEQUENCE [LARGE SCALE GENOMIC DNA]</scope>
    <source>
        <strain evidence="3">cv. WU1-14</strain>
    </source>
</reference>
<proteinExistence type="predicted"/>
<keyword evidence="1" id="KW-0175">Coiled coil</keyword>
<dbReference type="OrthoDB" id="10498684at2759"/>
<dbReference type="Proteomes" id="UP000237105">
    <property type="component" value="Unassembled WGS sequence"/>
</dbReference>
<evidence type="ECO:0000313" key="2">
    <source>
        <dbReference type="EMBL" id="PON71819.1"/>
    </source>
</evidence>
<protein>
    <submittedName>
        <fullName evidence="2">Uncharacterized protein</fullName>
    </submittedName>
</protein>
<name>A0A2P5DEV3_PARAD</name>
<comment type="caution">
    <text evidence="2">The sequence shown here is derived from an EMBL/GenBank/DDBJ whole genome shotgun (WGS) entry which is preliminary data.</text>
</comment>
<feature type="coiled-coil region" evidence="1">
    <location>
        <begin position="89"/>
        <end position="116"/>
    </location>
</feature>
<keyword evidence="3" id="KW-1185">Reference proteome</keyword>
<dbReference type="AlphaFoldDB" id="A0A2P5DEV3"/>
<accession>A0A2P5DEV3</accession>
<sequence>MMTLNLRDTMDTLSQHEKEILIHPFPSDEIDQFRITYDYSKKLNSRFDDLGSIDDFDRLKKFLQIDCDSIHNLSKEIWFNRVRWEKEVSEKLDLRIATLKAELQRCEQNREELKTFKKSFYLEICLNDASKIERKILVDEWF</sequence>
<evidence type="ECO:0000256" key="1">
    <source>
        <dbReference type="SAM" id="Coils"/>
    </source>
</evidence>
<evidence type="ECO:0000313" key="3">
    <source>
        <dbReference type="Proteomes" id="UP000237105"/>
    </source>
</evidence>
<dbReference type="EMBL" id="JXTB01000042">
    <property type="protein sequence ID" value="PON71819.1"/>
    <property type="molecule type" value="Genomic_DNA"/>
</dbReference>
<organism evidence="2 3">
    <name type="scientific">Parasponia andersonii</name>
    <name type="common">Sponia andersonii</name>
    <dbReference type="NCBI Taxonomy" id="3476"/>
    <lineage>
        <taxon>Eukaryota</taxon>
        <taxon>Viridiplantae</taxon>
        <taxon>Streptophyta</taxon>
        <taxon>Embryophyta</taxon>
        <taxon>Tracheophyta</taxon>
        <taxon>Spermatophyta</taxon>
        <taxon>Magnoliopsida</taxon>
        <taxon>eudicotyledons</taxon>
        <taxon>Gunneridae</taxon>
        <taxon>Pentapetalae</taxon>
        <taxon>rosids</taxon>
        <taxon>fabids</taxon>
        <taxon>Rosales</taxon>
        <taxon>Cannabaceae</taxon>
        <taxon>Parasponia</taxon>
    </lineage>
</organism>
<gene>
    <name evidence="2" type="ORF">PanWU01x14_070060</name>
</gene>